<evidence type="ECO:0000313" key="3">
    <source>
        <dbReference type="Proteomes" id="UP000437736"/>
    </source>
</evidence>
<gene>
    <name evidence="2" type="ORF">GHK86_18710</name>
</gene>
<dbReference type="Proteomes" id="UP000437736">
    <property type="component" value="Unassembled WGS sequence"/>
</dbReference>
<reference evidence="2 3" key="1">
    <citation type="submission" date="2019-11" db="EMBL/GenBank/DDBJ databases">
        <title>Acidiferrimicrobium australis gen. nov., sp. nov., an acidophilic and obligately heterotrophic, member of the Actinobacteria that catalyses dissimilatory oxido- reduction of iron isolated from metal-rich acidic water in Chile.</title>
        <authorList>
            <person name="Gonzalez D."/>
            <person name="Huber K."/>
            <person name="Hedrich S."/>
            <person name="Rojas-Villalobos C."/>
            <person name="Quatrini R."/>
            <person name="Dinamarca M.A."/>
            <person name="Schwarz A."/>
            <person name="Canales C."/>
            <person name="Nancucheo I."/>
        </authorList>
    </citation>
    <scope>NUCLEOTIDE SEQUENCE [LARGE SCALE GENOMIC DNA]</scope>
    <source>
        <strain evidence="2 3">USS-CCA1</strain>
    </source>
</reference>
<keyword evidence="1" id="KW-0812">Transmembrane</keyword>
<keyword evidence="1" id="KW-1133">Transmembrane helix</keyword>
<name>A0ABW9QYU8_9ACTN</name>
<protein>
    <submittedName>
        <fullName evidence="2">Uncharacterized protein</fullName>
    </submittedName>
</protein>
<feature type="transmembrane region" description="Helical" evidence="1">
    <location>
        <begin position="6"/>
        <end position="25"/>
    </location>
</feature>
<evidence type="ECO:0000313" key="2">
    <source>
        <dbReference type="EMBL" id="MST34746.1"/>
    </source>
</evidence>
<sequence length="71" mass="7925">MLVFDLVAGLVITGVVLAVLFIGIAQSGRYQAELEVQRDRGVVTPGRFGQEELDEAVRRVVRTRRDERRAA</sequence>
<keyword evidence="1" id="KW-0472">Membrane</keyword>
<accession>A0ABW9QYU8</accession>
<organism evidence="2 3">
    <name type="scientific">Acidiferrimicrobium australe</name>
    <dbReference type="NCBI Taxonomy" id="2664430"/>
    <lineage>
        <taxon>Bacteria</taxon>
        <taxon>Bacillati</taxon>
        <taxon>Actinomycetota</taxon>
        <taxon>Acidimicrobiia</taxon>
        <taxon>Acidimicrobiales</taxon>
        <taxon>Acidimicrobiaceae</taxon>
        <taxon>Acidiferrimicrobium</taxon>
    </lineage>
</organism>
<keyword evidence="3" id="KW-1185">Reference proteome</keyword>
<comment type="caution">
    <text evidence="2">The sequence shown here is derived from an EMBL/GenBank/DDBJ whole genome shotgun (WGS) entry which is preliminary data.</text>
</comment>
<dbReference type="EMBL" id="WJHE01001191">
    <property type="protein sequence ID" value="MST34746.1"/>
    <property type="molecule type" value="Genomic_DNA"/>
</dbReference>
<proteinExistence type="predicted"/>
<evidence type="ECO:0000256" key="1">
    <source>
        <dbReference type="SAM" id="Phobius"/>
    </source>
</evidence>